<dbReference type="InterPro" id="IPR027417">
    <property type="entry name" value="P-loop_NTPase"/>
</dbReference>
<evidence type="ECO:0000256" key="1">
    <source>
        <dbReference type="ARBA" id="ARBA00022737"/>
    </source>
</evidence>
<feature type="domain" description="Nephrocystin 3-like N-terminal" evidence="2">
    <location>
        <begin position="77"/>
        <end position="232"/>
    </location>
</feature>
<keyword evidence="1" id="KW-0677">Repeat</keyword>
<dbReference type="PANTHER" id="PTHR10039:SF14">
    <property type="entry name" value="NACHT DOMAIN-CONTAINING PROTEIN"/>
    <property type="match status" value="1"/>
</dbReference>
<dbReference type="Proteomes" id="UP001383192">
    <property type="component" value="Unassembled WGS sequence"/>
</dbReference>
<reference evidence="3 4" key="1">
    <citation type="submission" date="2024-01" db="EMBL/GenBank/DDBJ databases">
        <title>A draft genome for a cacao thread blight-causing isolate of Paramarasmius palmivorus.</title>
        <authorList>
            <person name="Baruah I.K."/>
            <person name="Bukari Y."/>
            <person name="Amoako-Attah I."/>
            <person name="Meinhardt L.W."/>
            <person name="Bailey B.A."/>
            <person name="Cohen S.P."/>
        </authorList>
    </citation>
    <scope>NUCLEOTIDE SEQUENCE [LARGE SCALE GENOMIC DNA]</scope>
    <source>
        <strain evidence="3 4">GH-12</strain>
    </source>
</reference>
<comment type="caution">
    <text evidence="3">The sequence shown here is derived from an EMBL/GenBank/DDBJ whole genome shotgun (WGS) entry which is preliminary data.</text>
</comment>
<dbReference type="Gene3D" id="3.40.50.300">
    <property type="entry name" value="P-loop containing nucleotide triphosphate hydrolases"/>
    <property type="match status" value="1"/>
</dbReference>
<accession>A0AAW0BKL8</accession>
<evidence type="ECO:0000313" key="4">
    <source>
        <dbReference type="Proteomes" id="UP001383192"/>
    </source>
</evidence>
<name>A0AAW0BKL8_9AGAR</name>
<dbReference type="AlphaFoldDB" id="A0AAW0BKL8"/>
<protein>
    <recommendedName>
        <fullName evidence="2">Nephrocystin 3-like N-terminal domain-containing protein</fullName>
    </recommendedName>
</protein>
<evidence type="ECO:0000259" key="2">
    <source>
        <dbReference type="Pfam" id="PF24883"/>
    </source>
</evidence>
<organism evidence="3 4">
    <name type="scientific">Paramarasmius palmivorus</name>
    <dbReference type="NCBI Taxonomy" id="297713"/>
    <lineage>
        <taxon>Eukaryota</taxon>
        <taxon>Fungi</taxon>
        <taxon>Dikarya</taxon>
        <taxon>Basidiomycota</taxon>
        <taxon>Agaricomycotina</taxon>
        <taxon>Agaricomycetes</taxon>
        <taxon>Agaricomycetidae</taxon>
        <taxon>Agaricales</taxon>
        <taxon>Marasmiineae</taxon>
        <taxon>Marasmiaceae</taxon>
        <taxon>Paramarasmius</taxon>
    </lineage>
</organism>
<proteinExistence type="predicted"/>
<keyword evidence="4" id="KW-1185">Reference proteome</keyword>
<sequence length="508" mass="57779">MSFNGSHVNVGRDANNVVHGDQINNVYHLTETVQTTESRAFERLAEKAAPNACYDSEQRFPPPNCHEGTRVQMIADISEWIEDESKPTSARWLHGTAGIGKSAIAQHIAEKYAARGVLGGAFFFSRSDSTRDNIGPFVASLAYQFCKARSPLGEVLGPKIIENIAQDPNILHTSCENQLRQLILEPCFRIEPTIRKDLPPNLLIVDGLDECVDIDEQERVLELLRMLLATPTFPSWIILLCSWPEPPIHDALHHPNFKGHLVSYDMNTSDELNRDIIQYLKDGFSCLRRKYRRVLGIQGATRPGNHVINELVGRADKQMIFAVTVIKYIDTREELPQDRLETVRQIFVEADTDSPYSVLDLLYHQILSTCGKWDKVQCVLRLLVTPHQPLHELHRHIGDSNVAWRSPAMIGLFLDVQEARVRVMLDKLHSVLRIPSDEEHDSRRTNGSNDSHFNKHPDNVYIAHATFTEFLGDRCRSAQFYTPIMTQSEYCELLSMFSLRHLSELADN</sequence>
<dbReference type="Pfam" id="PF24883">
    <property type="entry name" value="NPHP3_N"/>
    <property type="match status" value="1"/>
</dbReference>
<evidence type="ECO:0000313" key="3">
    <source>
        <dbReference type="EMBL" id="KAK7026694.1"/>
    </source>
</evidence>
<dbReference type="EMBL" id="JAYKXP010000102">
    <property type="protein sequence ID" value="KAK7026694.1"/>
    <property type="molecule type" value="Genomic_DNA"/>
</dbReference>
<dbReference type="PANTHER" id="PTHR10039">
    <property type="entry name" value="AMELOGENIN"/>
    <property type="match status" value="1"/>
</dbReference>
<dbReference type="SUPFAM" id="SSF52540">
    <property type="entry name" value="P-loop containing nucleoside triphosphate hydrolases"/>
    <property type="match status" value="1"/>
</dbReference>
<dbReference type="InterPro" id="IPR056884">
    <property type="entry name" value="NPHP3-like_N"/>
</dbReference>
<gene>
    <name evidence="3" type="ORF">VNI00_015567</name>
</gene>